<dbReference type="eggNOG" id="COG5528">
    <property type="taxonomic scope" value="Bacteria"/>
</dbReference>
<name>M9R9K8_9RHOB</name>
<dbReference type="EMBL" id="CP003740">
    <property type="protein sequence ID" value="AGI68458.1"/>
    <property type="molecule type" value="Genomic_DNA"/>
</dbReference>
<evidence type="ECO:0008006" key="4">
    <source>
        <dbReference type="Google" id="ProtNLM"/>
    </source>
</evidence>
<feature type="transmembrane region" description="Helical" evidence="1">
    <location>
        <begin position="146"/>
        <end position="166"/>
    </location>
</feature>
<keyword evidence="1" id="KW-0472">Membrane</keyword>
<dbReference type="KEGG" id="oat:OAN307_c28950"/>
<evidence type="ECO:0000313" key="2">
    <source>
        <dbReference type="EMBL" id="AGI68458.1"/>
    </source>
</evidence>
<feature type="transmembrane region" description="Helical" evidence="1">
    <location>
        <begin position="19"/>
        <end position="38"/>
    </location>
</feature>
<proteinExistence type="predicted"/>
<reference evidence="2 3" key="1">
    <citation type="journal article" date="2013" name="PLoS ONE">
        <title>Poles Apart: Arctic and Antarctic Octadecabacter strains Share High Genome Plasticity and a New Type of Xanthorhodopsin.</title>
        <authorList>
            <person name="Vollmers J."/>
            <person name="Voget S."/>
            <person name="Dietrich S."/>
            <person name="Gollnow K."/>
            <person name="Smits M."/>
            <person name="Meyer K."/>
            <person name="Brinkhoff T."/>
            <person name="Simon M."/>
            <person name="Daniel R."/>
        </authorList>
    </citation>
    <scope>NUCLEOTIDE SEQUENCE [LARGE SCALE GENOMIC DNA]</scope>
    <source>
        <strain evidence="2 3">307</strain>
    </source>
</reference>
<dbReference type="AlphaFoldDB" id="M9R9K8"/>
<organism evidence="2 3">
    <name type="scientific">Octadecabacter antarcticus 307</name>
    <dbReference type="NCBI Taxonomy" id="391626"/>
    <lineage>
        <taxon>Bacteria</taxon>
        <taxon>Pseudomonadati</taxon>
        <taxon>Pseudomonadota</taxon>
        <taxon>Alphaproteobacteria</taxon>
        <taxon>Rhodobacterales</taxon>
        <taxon>Roseobacteraceae</taxon>
        <taxon>Octadecabacter</taxon>
    </lineage>
</organism>
<dbReference type="RefSeq" id="WP_015500454.1">
    <property type="nucleotide sequence ID" value="NC_020911.1"/>
</dbReference>
<keyword evidence="1" id="KW-0812">Transmembrane</keyword>
<sequence length="169" mass="19441">MSVFGGIIAGYLDYNALKILHLFGIILFMGNIIVTAWWRVMADRTGDYRVIAFAQRQVVLTDMVFTFGGVVILAIAGCGMVFHMKENIMEELYAQRWLWWGYTLFIISGVIWVVVLIPIQIIQSRMSQKFTVTDEIPERYWPYGKIWLSFGALATVVPLANMYWMVIKA</sequence>
<evidence type="ECO:0000256" key="1">
    <source>
        <dbReference type="SAM" id="Phobius"/>
    </source>
</evidence>
<evidence type="ECO:0000313" key="3">
    <source>
        <dbReference type="Proteomes" id="UP000005307"/>
    </source>
</evidence>
<dbReference type="HOGENOM" id="CLU_127159_0_1_5"/>
<dbReference type="Proteomes" id="UP000005307">
    <property type="component" value="Chromosome"/>
</dbReference>
<protein>
    <recommendedName>
        <fullName evidence="4">DUF2269 family protein</fullName>
    </recommendedName>
</protein>
<gene>
    <name evidence="2" type="ORF">OAN307_c28950</name>
</gene>
<keyword evidence="1" id="KW-1133">Transmembrane helix</keyword>
<dbReference type="Pfam" id="PF10027">
    <property type="entry name" value="DUF2269"/>
    <property type="match status" value="1"/>
</dbReference>
<dbReference type="OrthoDB" id="9786302at2"/>
<accession>M9R9K8</accession>
<keyword evidence="3" id="KW-1185">Reference proteome</keyword>
<dbReference type="STRING" id="391626.OAN307_c28950"/>
<feature type="transmembrane region" description="Helical" evidence="1">
    <location>
        <begin position="97"/>
        <end position="119"/>
    </location>
</feature>
<dbReference type="InterPro" id="IPR018729">
    <property type="entry name" value="DUF2269_transmembrane"/>
</dbReference>
<feature type="transmembrane region" description="Helical" evidence="1">
    <location>
        <begin position="59"/>
        <end position="82"/>
    </location>
</feature>